<evidence type="ECO:0000256" key="1">
    <source>
        <dbReference type="SAM" id="Coils"/>
    </source>
</evidence>
<comment type="caution">
    <text evidence="6">The sequence shown here is derived from an EMBL/GenBank/DDBJ whole genome shotgun (WGS) entry which is preliminary data.</text>
</comment>
<feature type="transmembrane region" description="Helical" evidence="2">
    <location>
        <begin position="15"/>
        <end position="36"/>
    </location>
</feature>
<dbReference type="OrthoDB" id="1834786at2"/>
<dbReference type="Proteomes" id="UP000019109">
    <property type="component" value="Unassembled WGS sequence"/>
</dbReference>
<keyword evidence="1" id="KW-0175">Coiled coil</keyword>
<keyword evidence="2" id="KW-1133">Transmembrane helix</keyword>
<dbReference type="RefSeq" id="WP_038287568.1">
    <property type="nucleotide sequence ID" value="NZ_BAVR01000009.1"/>
</dbReference>
<protein>
    <submittedName>
        <fullName evidence="6">Chromosome partition protein smc</fullName>
    </submittedName>
</protein>
<dbReference type="STRING" id="1294263.JCM21531_1108"/>
<reference evidence="6" key="1">
    <citation type="journal article" date="2014" name="Genome Announc.">
        <title>Draft Genome Sequence of Clostridium straminisolvens Strain JCM 21531T, Isolated from a Cellulose-Degrading Bacterial Community.</title>
        <authorList>
            <person name="Yuki M."/>
            <person name="Oshima K."/>
            <person name="Suda W."/>
            <person name="Sakamoto M."/>
            <person name="Kitamura K."/>
            <person name="Iida T."/>
            <person name="Hattori M."/>
            <person name="Ohkuma M."/>
        </authorList>
    </citation>
    <scope>NUCLEOTIDE SEQUENCE [LARGE SCALE GENOMIC DNA]</scope>
    <source>
        <strain evidence="6">JCM 21531</strain>
    </source>
</reference>
<name>W4V4N2_9FIRM</name>
<dbReference type="EMBL" id="BAVR01000009">
    <property type="protein sequence ID" value="GAE87714.1"/>
    <property type="molecule type" value="Genomic_DNA"/>
</dbReference>
<evidence type="ECO:0000259" key="3">
    <source>
        <dbReference type="Pfam" id="PF26011"/>
    </source>
</evidence>
<dbReference type="InterPro" id="IPR058728">
    <property type="entry name" value="HH_RND-rel"/>
</dbReference>
<sequence>MPEESKRKINGRIKLGGLLVVLFLLLYIPSFIFWIYGKNIHTDIIRMGALEDYVTTDAYIVRDETVINSPSDGISIRNVEEGEKVGAADTIATILNKSSEKLLEDLKTLDLRIIQAKREKTKNDNFFSEDIKKLDQEIQRKLLLIIKQSNRNSISEAKQIKNDIDELIKKKATISGDLSYTDATIKALENEKKILQESINASKRNIVSNSSGIVSYVIDGYEGILNSEKIPEITPEMLGMIKAVENNGMANDLNTQYNKPFVKVIGGLDYYIVFAMAKEEADDFKVDDYLNIRINDIGRVVDGTIAYKSNEIDGKFVIAVRTDKALSDTASLRVINVDLIKSRYEGLIVPVKSLVNIDTDRMQAKIALVRARRANFVPVKIVGRNNNFAVIDNIEDYKDGGVSLYSSYIINPKNIEEGQVIN</sequence>
<organism evidence="6 7">
    <name type="scientific">Acetivibrio straminisolvens JCM 21531</name>
    <dbReference type="NCBI Taxonomy" id="1294263"/>
    <lineage>
        <taxon>Bacteria</taxon>
        <taxon>Bacillati</taxon>
        <taxon>Bacillota</taxon>
        <taxon>Clostridia</taxon>
        <taxon>Eubacteriales</taxon>
        <taxon>Oscillospiraceae</taxon>
        <taxon>Acetivibrio</taxon>
    </lineage>
</organism>
<dbReference type="InterPro" id="IPR058709">
    <property type="entry name" value="BSH_RND-rel"/>
</dbReference>
<dbReference type="Pfam" id="PF26011">
    <property type="entry name" value="Beta-barrel_RND_rel"/>
    <property type="match status" value="1"/>
</dbReference>
<evidence type="ECO:0000256" key="2">
    <source>
        <dbReference type="SAM" id="Phobius"/>
    </source>
</evidence>
<evidence type="ECO:0000313" key="7">
    <source>
        <dbReference type="Proteomes" id="UP000019109"/>
    </source>
</evidence>
<dbReference type="Pfam" id="PF26012">
    <property type="entry name" value="HH_RND_rel"/>
    <property type="match status" value="1"/>
</dbReference>
<evidence type="ECO:0000259" key="4">
    <source>
        <dbReference type="Pfam" id="PF26012"/>
    </source>
</evidence>
<feature type="domain" description="RND related alpha-helical hairpin" evidence="4">
    <location>
        <begin position="100"/>
        <end position="202"/>
    </location>
</feature>
<dbReference type="InterPro" id="IPR058729">
    <property type="entry name" value="Beta-barrel_RND-rel"/>
</dbReference>
<feature type="domain" description="RND related beta-barrel" evidence="3">
    <location>
        <begin position="270"/>
        <end position="342"/>
    </location>
</feature>
<keyword evidence="7" id="KW-1185">Reference proteome</keyword>
<evidence type="ECO:0000259" key="5">
    <source>
        <dbReference type="Pfam" id="PF26018"/>
    </source>
</evidence>
<dbReference type="Pfam" id="PF26018">
    <property type="entry name" value="BSH_RND_rel"/>
    <property type="match status" value="1"/>
</dbReference>
<gene>
    <name evidence="6" type="ORF">JCM21531_1108</name>
</gene>
<feature type="coiled-coil region" evidence="1">
    <location>
        <begin position="150"/>
        <end position="205"/>
    </location>
</feature>
<proteinExistence type="predicted"/>
<keyword evidence="2" id="KW-0472">Membrane</keyword>
<accession>W4V4N2</accession>
<dbReference type="AlphaFoldDB" id="W4V4N2"/>
<keyword evidence="2" id="KW-0812">Transmembrane</keyword>
<feature type="domain" description="RND related barrel-sandwich hybrid" evidence="5">
    <location>
        <begin position="64"/>
        <end position="243"/>
    </location>
</feature>
<evidence type="ECO:0000313" key="6">
    <source>
        <dbReference type="EMBL" id="GAE87714.1"/>
    </source>
</evidence>